<evidence type="ECO:0000313" key="1">
    <source>
        <dbReference type="EMBL" id="GBN56520.1"/>
    </source>
</evidence>
<organism evidence="1 2">
    <name type="scientific">Araneus ventricosus</name>
    <name type="common">Orbweaver spider</name>
    <name type="synonym">Epeira ventricosa</name>
    <dbReference type="NCBI Taxonomy" id="182803"/>
    <lineage>
        <taxon>Eukaryota</taxon>
        <taxon>Metazoa</taxon>
        <taxon>Ecdysozoa</taxon>
        <taxon>Arthropoda</taxon>
        <taxon>Chelicerata</taxon>
        <taxon>Arachnida</taxon>
        <taxon>Araneae</taxon>
        <taxon>Araneomorphae</taxon>
        <taxon>Entelegynae</taxon>
        <taxon>Araneoidea</taxon>
        <taxon>Araneidae</taxon>
        <taxon>Araneus</taxon>
    </lineage>
</organism>
<gene>
    <name evidence="1" type="ORF">AVEN_270775_1</name>
</gene>
<dbReference type="Proteomes" id="UP000499080">
    <property type="component" value="Unassembled WGS sequence"/>
</dbReference>
<keyword evidence="2" id="KW-1185">Reference proteome</keyword>
<dbReference type="AlphaFoldDB" id="A0A4Y2Q0Z6"/>
<dbReference type="EMBL" id="BGPR01012536">
    <property type="protein sequence ID" value="GBN56520.1"/>
    <property type="molecule type" value="Genomic_DNA"/>
</dbReference>
<comment type="caution">
    <text evidence="1">The sequence shown here is derived from an EMBL/GenBank/DDBJ whole genome shotgun (WGS) entry which is preliminary data.</text>
</comment>
<sequence length="180" mass="20352">MHCPFPFEQEIAGQKLFVLAGFSLCSLYPPEGGVVLRYGDEKLLDSVICRSSLPWGCNNDGMFVLITYLMTGCTSFFGMRSVYQITTTQITVLVCSKLALHICKLAAMLTRQECKLETSLKQACRSDEVTKRRTCSKLATSHCKHSKNRVRKKLRIRARDLALASMTPKPLSHLDCERRR</sequence>
<name>A0A4Y2Q0Z6_ARAVE</name>
<evidence type="ECO:0000313" key="2">
    <source>
        <dbReference type="Proteomes" id="UP000499080"/>
    </source>
</evidence>
<proteinExistence type="predicted"/>
<reference evidence="1 2" key="1">
    <citation type="journal article" date="2019" name="Sci. Rep.">
        <title>Orb-weaving spider Araneus ventricosus genome elucidates the spidroin gene catalogue.</title>
        <authorList>
            <person name="Kono N."/>
            <person name="Nakamura H."/>
            <person name="Ohtoshi R."/>
            <person name="Moran D.A.P."/>
            <person name="Shinohara A."/>
            <person name="Yoshida Y."/>
            <person name="Fujiwara M."/>
            <person name="Mori M."/>
            <person name="Tomita M."/>
            <person name="Arakawa K."/>
        </authorList>
    </citation>
    <scope>NUCLEOTIDE SEQUENCE [LARGE SCALE GENOMIC DNA]</scope>
</reference>
<protein>
    <submittedName>
        <fullName evidence="1">Uncharacterized protein</fullName>
    </submittedName>
</protein>
<accession>A0A4Y2Q0Z6</accession>